<comment type="cofactor">
    <cofactor evidence="2">
        <name>Zn(2+)</name>
        <dbReference type="ChEBI" id="CHEBI:29105"/>
    </cofactor>
</comment>
<dbReference type="OrthoDB" id="9802683at2"/>
<feature type="domain" description="PKD" evidence="16">
    <location>
        <begin position="611"/>
        <end position="694"/>
    </location>
</feature>
<keyword evidence="9" id="KW-0378">Hydrolase</keyword>
<evidence type="ECO:0000256" key="8">
    <source>
        <dbReference type="ARBA" id="ARBA00022729"/>
    </source>
</evidence>
<dbReference type="InterPro" id="IPR035986">
    <property type="entry name" value="PKD_dom_sf"/>
</dbReference>
<dbReference type="PANTHER" id="PTHR13062">
    <property type="entry name" value="COLLAGENASE"/>
    <property type="match status" value="1"/>
</dbReference>
<dbReference type="InterPro" id="IPR022409">
    <property type="entry name" value="PKD/Chitinase_dom"/>
</dbReference>
<keyword evidence="8" id="KW-0732">Signal</keyword>
<dbReference type="InterPro" id="IPR013661">
    <property type="entry name" value="Peptidase_M9_N_dom"/>
</dbReference>
<protein>
    <recommendedName>
        <fullName evidence="4">microbial collagenase</fullName>
        <ecNumber evidence="4">3.4.24.3</ecNumber>
    </recommendedName>
</protein>
<dbReference type="GO" id="GO:0004222">
    <property type="term" value="F:metalloendopeptidase activity"/>
    <property type="evidence" value="ECO:0007669"/>
    <property type="project" value="InterPro"/>
</dbReference>
<dbReference type="Proteomes" id="UP000297753">
    <property type="component" value="Unassembled WGS sequence"/>
</dbReference>
<keyword evidence="10" id="KW-0862">Zinc</keyword>
<dbReference type="Gene3D" id="1.10.390.20">
    <property type="match status" value="1"/>
</dbReference>
<name>A0A4Y8WCE3_9VIBR</name>
<proteinExistence type="predicted"/>
<keyword evidence="5" id="KW-0964">Secreted</keyword>
<keyword evidence="12" id="KW-0843">Virulence</keyword>
<evidence type="ECO:0000256" key="12">
    <source>
        <dbReference type="ARBA" id="ARBA00023026"/>
    </source>
</evidence>
<dbReference type="PANTHER" id="PTHR13062:SF9">
    <property type="entry name" value="MICROBIAL COLLAGENASE"/>
    <property type="match status" value="1"/>
</dbReference>
<comment type="caution">
    <text evidence="17">The sequence shown here is derived from an EMBL/GenBank/DDBJ whole genome shotgun (WGS) entry which is preliminary data.</text>
</comment>
<evidence type="ECO:0000256" key="7">
    <source>
        <dbReference type="ARBA" id="ARBA00022723"/>
    </source>
</evidence>
<keyword evidence="13" id="KW-0482">Metalloprotease</keyword>
<evidence type="ECO:0000256" key="9">
    <source>
        <dbReference type="ARBA" id="ARBA00022801"/>
    </source>
</evidence>
<dbReference type="GO" id="GO:0008270">
    <property type="term" value="F:zinc ion binding"/>
    <property type="evidence" value="ECO:0007669"/>
    <property type="project" value="InterPro"/>
</dbReference>
<evidence type="ECO:0000256" key="6">
    <source>
        <dbReference type="ARBA" id="ARBA00022670"/>
    </source>
</evidence>
<evidence type="ECO:0000313" key="17">
    <source>
        <dbReference type="EMBL" id="TFH90293.1"/>
    </source>
</evidence>
<dbReference type="EC" id="3.4.24.3" evidence="4"/>
<dbReference type="PRINTS" id="PR00931">
    <property type="entry name" value="MICOLLPTASE"/>
</dbReference>
<reference evidence="17 18" key="1">
    <citation type="submission" date="2019-01" db="EMBL/GenBank/DDBJ databases">
        <title>Vibrio BEI176 sp. nov, a marine bacterium isolated from China: eastern marignal seas.</title>
        <authorList>
            <person name="Li B."/>
        </authorList>
    </citation>
    <scope>NUCLEOTIDE SEQUENCE [LARGE SCALE GENOMIC DNA]</scope>
    <source>
        <strain evidence="17 18">BEI176</strain>
    </source>
</reference>
<dbReference type="InterPro" id="IPR000601">
    <property type="entry name" value="PKD_dom"/>
</dbReference>
<dbReference type="PROSITE" id="PS50093">
    <property type="entry name" value="PKD"/>
    <property type="match status" value="1"/>
</dbReference>
<dbReference type="CDD" id="cd00146">
    <property type="entry name" value="PKD"/>
    <property type="match status" value="1"/>
</dbReference>
<evidence type="ECO:0000256" key="3">
    <source>
        <dbReference type="ARBA" id="ARBA00004613"/>
    </source>
</evidence>
<evidence type="ECO:0000256" key="10">
    <source>
        <dbReference type="ARBA" id="ARBA00022833"/>
    </source>
</evidence>
<evidence type="ECO:0000259" key="16">
    <source>
        <dbReference type="PROSITE" id="PS50093"/>
    </source>
</evidence>
<evidence type="ECO:0000256" key="4">
    <source>
        <dbReference type="ARBA" id="ARBA00012653"/>
    </source>
</evidence>
<evidence type="ECO:0000256" key="15">
    <source>
        <dbReference type="PIRSR" id="PIRSR602169-1"/>
    </source>
</evidence>
<comment type="subcellular location">
    <subcellularLocation>
        <location evidence="3">Secreted</location>
    </subcellularLocation>
</comment>
<keyword evidence="7" id="KW-0479">Metal-binding</keyword>
<keyword evidence="6" id="KW-0645">Protease</keyword>
<dbReference type="EMBL" id="SATR01000031">
    <property type="protein sequence ID" value="TFH90293.1"/>
    <property type="molecule type" value="Genomic_DNA"/>
</dbReference>
<organism evidence="17 18">
    <name type="scientific">Vibrio ouci</name>
    <dbReference type="NCBI Taxonomy" id="2499078"/>
    <lineage>
        <taxon>Bacteria</taxon>
        <taxon>Pseudomonadati</taxon>
        <taxon>Pseudomonadota</taxon>
        <taxon>Gammaproteobacteria</taxon>
        <taxon>Vibrionales</taxon>
        <taxon>Vibrionaceae</taxon>
        <taxon>Vibrio</taxon>
    </lineage>
</organism>
<evidence type="ECO:0000256" key="5">
    <source>
        <dbReference type="ARBA" id="ARBA00022525"/>
    </source>
</evidence>
<dbReference type="AlphaFoldDB" id="A0A4Y8WCE3"/>
<dbReference type="Pfam" id="PF08453">
    <property type="entry name" value="Peptidase_M9_N"/>
    <property type="match status" value="1"/>
</dbReference>
<dbReference type="InterPro" id="IPR013783">
    <property type="entry name" value="Ig-like_fold"/>
</dbReference>
<feature type="active site" evidence="15">
    <location>
        <position position="478"/>
    </location>
</feature>
<evidence type="ECO:0000313" key="18">
    <source>
        <dbReference type="Proteomes" id="UP000297753"/>
    </source>
</evidence>
<comment type="catalytic activity">
    <reaction evidence="1">
        <text>Digestion of native collagen in the triple helical region at Xaa-|-Gly bonds. With synthetic peptides, a preference is shown for Gly at P3 and P1', Pro and Ala at P2 and P2', and hydroxyproline, Ala or Arg at P3'.</text>
        <dbReference type="EC" id="3.4.24.3"/>
    </reaction>
</comment>
<dbReference type="SMART" id="SM00089">
    <property type="entry name" value="PKD"/>
    <property type="match status" value="1"/>
</dbReference>
<gene>
    <name evidence="17" type="ORF">ELS82_17805</name>
</gene>
<evidence type="ECO:0000256" key="11">
    <source>
        <dbReference type="ARBA" id="ARBA00022837"/>
    </source>
</evidence>
<dbReference type="RefSeq" id="WP_134836676.1">
    <property type="nucleotide sequence ID" value="NZ_SATR01000031.1"/>
</dbReference>
<sequence length="818" mass="90469">MELNKLTIAVVGALLSFHVYAIGEPVPQYVDRISPHKPHGVEDPPPERGLTQVLPEKPLPNVTPLSTFQVDDAATGCDIESFATTDSQALIAAITGQGAGCVGDLFSAESRIQELAFESSNMFNVATHTTELAKRYQGGGNDALEALFLYLRAGYYVAFYNDNVELLPWVTPAVKDAVDAFVANAQFYENSDAHGKVLREVITTMDSANLHHAYLDVVTQWLTRWNPAYAQNWYMRDAVNRVFTVLYRGQWNDQYVKRIGSQTALVDALANVALDRDSIGRDDQFMTANAGREMARLLQYTGTAIEARVKTHVSAVFKQYEMYGFGDAVWLATADTASHYSDCESFGICDFKPRLKSLTLSQSFICSPTIRILSQNMTQEQHKAACDKMGYEESYFHRRLETGNEPVADDHNTQLQVNIFDSSDDYGKYAGPIFGIDTNNGGMYLEGDPATPGNVPNFVAYEASYANPGHFVWNLEHEYVHYLDGRFDLYGDFNHPTELVVWWSEGVAEYVAKGNNNPEAITTIVDGSPYTLSQIFATTYDGFDVDRIYRWGYLAVRFMFEQHPDDVNQMLVETRRGNWAEYKAIIDQWAIHYQTKFVQWQQDLIKGNVGKPTAVIEVRHEGHVDEPLSFSSASSYDHDGQITGYLWEFGDGATSSEANPSHAFSAAGSYTVRLTVTDNEGNTDTATTSIAISVDGGVGELPDDCENRVKVDGGRLVAGEPVCLATQSPIWLSIPGVDEVSSIAISSGNGSGDLKLEYSNLGWPNEDGSNLHGWSDNRGNGECITIAGQANYWGYLKVSGEFENAALVVDFDTASCRQ</sequence>
<dbReference type="GO" id="GO:0005576">
    <property type="term" value="C:extracellular region"/>
    <property type="evidence" value="ECO:0007669"/>
    <property type="project" value="UniProtKB-SubCell"/>
</dbReference>
<evidence type="ECO:0000256" key="13">
    <source>
        <dbReference type="ARBA" id="ARBA00023049"/>
    </source>
</evidence>
<keyword evidence="11" id="KW-0106">Calcium</keyword>
<accession>A0A4Y8WCE3</accession>
<dbReference type="Gene3D" id="3.40.30.160">
    <property type="entry name" value="Collagenase ColT, N-terminal domain"/>
    <property type="match status" value="1"/>
</dbReference>
<dbReference type="GO" id="GO:0006508">
    <property type="term" value="P:proteolysis"/>
    <property type="evidence" value="ECO:0007669"/>
    <property type="project" value="UniProtKB-KW"/>
</dbReference>
<keyword evidence="18" id="KW-1185">Reference proteome</keyword>
<dbReference type="Pfam" id="PF01752">
    <property type="entry name" value="Peptidase_M9"/>
    <property type="match status" value="1"/>
</dbReference>
<dbReference type="SUPFAM" id="SSF49299">
    <property type="entry name" value="PKD domain"/>
    <property type="match status" value="1"/>
</dbReference>
<evidence type="ECO:0000256" key="14">
    <source>
        <dbReference type="ARBA" id="ARBA00023145"/>
    </source>
</evidence>
<dbReference type="InterPro" id="IPR002169">
    <property type="entry name" value="Peptidase_M9A/M9B"/>
</dbReference>
<dbReference type="Pfam" id="PF18911">
    <property type="entry name" value="PKD_4"/>
    <property type="match status" value="1"/>
</dbReference>
<dbReference type="Gene3D" id="2.60.40.10">
    <property type="entry name" value="Immunoglobulins"/>
    <property type="match status" value="1"/>
</dbReference>
<evidence type="ECO:0000256" key="1">
    <source>
        <dbReference type="ARBA" id="ARBA00000424"/>
    </source>
</evidence>
<evidence type="ECO:0000256" key="2">
    <source>
        <dbReference type="ARBA" id="ARBA00001947"/>
    </source>
</evidence>
<keyword evidence="14" id="KW-0865">Zymogen</keyword>